<evidence type="ECO:0000313" key="1">
    <source>
        <dbReference type="EMBL" id="KAH0542993.1"/>
    </source>
</evidence>
<dbReference type="EMBL" id="JAGHQL010000042">
    <property type="protein sequence ID" value="KAH0542993.1"/>
    <property type="molecule type" value="Genomic_DNA"/>
</dbReference>
<keyword evidence="2" id="KW-1185">Reference proteome</keyword>
<protein>
    <submittedName>
        <fullName evidence="1">Uncharacterized protein</fullName>
    </submittedName>
</protein>
<proteinExistence type="predicted"/>
<organism evidence="1 2">
    <name type="scientific">Glutinoglossum americanum</name>
    <dbReference type="NCBI Taxonomy" id="1670608"/>
    <lineage>
        <taxon>Eukaryota</taxon>
        <taxon>Fungi</taxon>
        <taxon>Dikarya</taxon>
        <taxon>Ascomycota</taxon>
        <taxon>Pezizomycotina</taxon>
        <taxon>Geoglossomycetes</taxon>
        <taxon>Geoglossales</taxon>
        <taxon>Geoglossaceae</taxon>
        <taxon>Glutinoglossum</taxon>
    </lineage>
</organism>
<name>A0A9P8I4D1_9PEZI</name>
<accession>A0A9P8I4D1</accession>
<dbReference type="OrthoDB" id="194358at2759"/>
<reference evidence="1" key="1">
    <citation type="submission" date="2021-03" db="EMBL/GenBank/DDBJ databases">
        <title>Comparative genomics and phylogenomic investigation of the class Geoglossomycetes provide insights into ecological specialization and systematics.</title>
        <authorList>
            <person name="Melie T."/>
            <person name="Pirro S."/>
            <person name="Miller A.N."/>
            <person name="Quandt A."/>
        </authorList>
    </citation>
    <scope>NUCLEOTIDE SEQUENCE</scope>
    <source>
        <strain evidence="1">GBOQ0MN5Z8</strain>
    </source>
</reference>
<gene>
    <name evidence="1" type="ORF">FGG08_002681</name>
</gene>
<sequence length="157" mass="16967">MLVRGDIISFGVILPNLKNLSTAPESASTGILSADQWFRKPIRYAREPESFIIKPPHPLVLVNRLGALPVGPFFAIAETQNICMVFTLSAGNGHEAAVILLLAKDGVDPDSEGGRGGRTPLSWAASPLWDMRAIATEVMPVAYVVESLHQFGKSSYH</sequence>
<comment type="caution">
    <text evidence="1">The sequence shown here is derived from an EMBL/GenBank/DDBJ whole genome shotgun (WGS) entry which is preliminary data.</text>
</comment>
<dbReference type="Proteomes" id="UP000698800">
    <property type="component" value="Unassembled WGS sequence"/>
</dbReference>
<evidence type="ECO:0000313" key="2">
    <source>
        <dbReference type="Proteomes" id="UP000698800"/>
    </source>
</evidence>
<dbReference type="AlphaFoldDB" id="A0A9P8I4D1"/>